<keyword evidence="3" id="KW-0238">DNA-binding</keyword>
<dbReference type="CDD" id="cd08432">
    <property type="entry name" value="PBP2_GcdR_TrpI_HvrB_AmpR_like"/>
    <property type="match status" value="1"/>
</dbReference>
<gene>
    <name evidence="6" type="ORF">ABB26_00575</name>
</gene>
<dbReference type="GO" id="GO:0003700">
    <property type="term" value="F:DNA-binding transcription factor activity"/>
    <property type="evidence" value="ECO:0007669"/>
    <property type="project" value="InterPro"/>
</dbReference>
<dbReference type="GO" id="GO:0006351">
    <property type="term" value="P:DNA-templated transcription"/>
    <property type="evidence" value="ECO:0007669"/>
    <property type="project" value="TreeGrafter"/>
</dbReference>
<dbReference type="PANTHER" id="PTHR30537:SF26">
    <property type="entry name" value="GLYCINE CLEAVAGE SYSTEM TRANSCRIPTIONAL ACTIVATOR"/>
    <property type="match status" value="1"/>
</dbReference>
<reference evidence="6 7" key="1">
    <citation type="submission" date="2015-05" db="EMBL/GenBank/DDBJ databases">
        <title>Genome sequencing and analysis of members of genus Stenotrophomonas.</title>
        <authorList>
            <person name="Patil P.P."/>
            <person name="Midha S."/>
            <person name="Patil P.B."/>
        </authorList>
    </citation>
    <scope>NUCLEOTIDE SEQUENCE [LARGE SCALE GENOMIC DNA]</scope>
    <source>
        <strain evidence="6 7">DSM 18929</strain>
    </source>
</reference>
<evidence type="ECO:0000259" key="5">
    <source>
        <dbReference type="PROSITE" id="PS50931"/>
    </source>
</evidence>
<dbReference type="InterPro" id="IPR058163">
    <property type="entry name" value="LysR-type_TF_proteobact-type"/>
</dbReference>
<sequence>MGAVLPLLALRAFVETARHGTLKAAADAMGVTSGAISQQLKLLQERTGVVLFERTRQGVVLSAAGTRVYPELKQAFDQIESSLRTLERLRGRQTLRISAAPTFATAWLASRLPGFSAQHPQIDVQLDATTQMVDLRRDGVDIAIRHGLGEYPGMQVEHLFAPVLLPVASPALLATTAPITIARDCLRLPLLQDADRNDWRLWFQSMDIAAEPQMERGPAFDDDLLLIRAAEAGQGIALVRDIHAASEIAAGRLAVAIDLPWPQAFAYYALSLPAEENLQPCIPLFLAWLRGQLAQPTV</sequence>
<evidence type="ECO:0000256" key="4">
    <source>
        <dbReference type="ARBA" id="ARBA00023163"/>
    </source>
</evidence>
<name>A0A0R0CAQ8_9GAMM</name>
<evidence type="ECO:0000313" key="6">
    <source>
        <dbReference type="EMBL" id="KRG66389.1"/>
    </source>
</evidence>
<dbReference type="EMBL" id="LDJI01000002">
    <property type="protein sequence ID" value="KRG66389.1"/>
    <property type="molecule type" value="Genomic_DNA"/>
</dbReference>
<dbReference type="PANTHER" id="PTHR30537">
    <property type="entry name" value="HTH-TYPE TRANSCRIPTIONAL REGULATOR"/>
    <property type="match status" value="1"/>
</dbReference>
<evidence type="ECO:0000256" key="2">
    <source>
        <dbReference type="ARBA" id="ARBA00023015"/>
    </source>
</evidence>
<dbReference type="Pfam" id="PF00126">
    <property type="entry name" value="HTH_1"/>
    <property type="match status" value="1"/>
</dbReference>
<dbReference type="InterPro" id="IPR005119">
    <property type="entry name" value="LysR_subst-bd"/>
</dbReference>
<evidence type="ECO:0000256" key="1">
    <source>
        <dbReference type="ARBA" id="ARBA00009437"/>
    </source>
</evidence>
<accession>A0A0R0CAQ8</accession>
<proteinExistence type="inferred from homology"/>
<dbReference type="Gene3D" id="1.10.10.10">
    <property type="entry name" value="Winged helix-like DNA-binding domain superfamily/Winged helix DNA-binding domain"/>
    <property type="match status" value="1"/>
</dbReference>
<dbReference type="Proteomes" id="UP000050864">
    <property type="component" value="Unassembled WGS sequence"/>
</dbReference>
<dbReference type="RefSeq" id="WP_057631625.1">
    <property type="nucleotide sequence ID" value="NZ_LDJI01000002.1"/>
</dbReference>
<keyword evidence="2" id="KW-0805">Transcription regulation</keyword>
<dbReference type="InterPro" id="IPR036390">
    <property type="entry name" value="WH_DNA-bd_sf"/>
</dbReference>
<dbReference type="PATRIC" id="fig|405444.3.peg.1167"/>
<comment type="similarity">
    <text evidence="1">Belongs to the LysR transcriptional regulatory family.</text>
</comment>
<dbReference type="InterPro" id="IPR000847">
    <property type="entry name" value="LysR_HTH_N"/>
</dbReference>
<comment type="caution">
    <text evidence="6">The sequence shown here is derived from an EMBL/GenBank/DDBJ whole genome shotgun (WGS) entry which is preliminary data.</text>
</comment>
<dbReference type="AlphaFoldDB" id="A0A0R0CAQ8"/>
<dbReference type="GO" id="GO:0043565">
    <property type="term" value="F:sequence-specific DNA binding"/>
    <property type="evidence" value="ECO:0007669"/>
    <property type="project" value="TreeGrafter"/>
</dbReference>
<dbReference type="Gene3D" id="3.40.190.10">
    <property type="entry name" value="Periplasmic binding protein-like II"/>
    <property type="match status" value="2"/>
</dbReference>
<feature type="domain" description="HTH lysR-type" evidence="5">
    <location>
        <begin position="5"/>
        <end position="62"/>
    </location>
</feature>
<dbReference type="STRING" id="405444.ABB26_00575"/>
<keyword evidence="4" id="KW-0804">Transcription</keyword>
<evidence type="ECO:0000313" key="7">
    <source>
        <dbReference type="Proteomes" id="UP000050864"/>
    </source>
</evidence>
<dbReference type="InterPro" id="IPR036388">
    <property type="entry name" value="WH-like_DNA-bd_sf"/>
</dbReference>
<dbReference type="OrthoDB" id="5526340at2"/>
<keyword evidence="7" id="KW-1185">Reference proteome</keyword>
<organism evidence="6 7">
    <name type="scientific">Stenotrophomonas humi</name>
    <dbReference type="NCBI Taxonomy" id="405444"/>
    <lineage>
        <taxon>Bacteria</taxon>
        <taxon>Pseudomonadati</taxon>
        <taxon>Pseudomonadota</taxon>
        <taxon>Gammaproteobacteria</taxon>
        <taxon>Lysobacterales</taxon>
        <taxon>Lysobacteraceae</taxon>
        <taxon>Stenotrophomonas</taxon>
    </lineage>
</organism>
<protein>
    <submittedName>
        <fullName evidence="6">Transcriptional regulator</fullName>
    </submittedName>
</protein>
<dbReference type="SUPFAM" id="SSF53850">
    <property type="entry name" value="Periplasmic binding protein-like II"/>
    <property type="match status" value="1"/>
</dbReference>
<evidence type="ECO:0000256" key="3">
    <source>
        <dbReference type="ARBA" id="ARBA00023125"/>
    </source>
</evidence>
<dbReference type="PROSITE" id="PS50931">
    <property type="entry name" value="HTH_LYSR"/>
    <property type="match status" value="1"/>
</dbReference>
<dbReference type="SUPFAM" id="SSF46785">
    <property type="entry name" value="Winged helix' DNA-binding domain"/>
    <property type="match status" value="1"/>
</dbReference>
<dbReference type="Pfam" id="PF03466">
    <property type="entry name" value="LysR_substrate"/>
    <property type="match status" value="1"/>
</dbReference>